<dbReference type="InterPro" id="IPR027417">
    <property type="entry name" value="P-loop_NTPase"/>
</dbReference>
<sequence length="42" mass="4506">QQQQQAVEIAAYSPLMIITGGPGVGKTFTTHTIVSLWYDAIA</sequence>
<dbReference type="Gene3D" id="3.40.50.300">
    <property type="entry name" value="P-loop containing nucleotide triphosphate hydrolases"/>
    <property type="match status" value="1"/>
</dbReference>
<protein>
    <submittedName>
        <fullName evidence="1">AAA family ATPase</fullName>
    </submittedName>
</protein>
<organism evidence="1 2">
    <name type="scientific">Nostoc flagelliforme FACHB-838</name>
    <dbReference type="NCBI Taxonomy" id="2692904"/>
    <lineage>
        <taxon>Bacteria</taxon>
        <taxon>Bacillati</taxon>
        <taxon>Cyanobacteriota</taxon>
        <taxon>Cyanophyceae</taxon>
        <taxon>Nostocales</taxon>
        <taxon>Nostocaceae</taxon>
        <taxon>Nostoc</taxon>
    </lineage>
</organism>
<dbReference type="SUPFAM" id="SSF52540">
    <property type="entry name" value="P-loop containing nucleoside triphosphate hydrolases"/>
    <property type="match status" value="1"/>
</dbReference>
<gene>
    <name evidence="1" type="ORF">H6G97_45020</name>
</gene>
<proteinExistence type="predicted"/>
<feature type="non-terminal residue" evidence="1">
    <location>
        <position position="1"/>
    </location>
</feature>
<dbReference type="Proteomes" id="UP000623440">
    <property type="component" value="Unassembled WGS sequence"/>
</dbReference>
<evidence type="ECO:0000313" key="1">
    <source>
        <dbReference type="EMBL" id="MBD2536101.1"/>
    </source>
</evidence>
<reference evidence="1 2" key="1">
    <citation type="journal article" date="2020" name="ISME J.">
        <title>Comparative genomics reveals insights into cyanobacterial evolution and habitat adaptation.</title>
        <authorList>
            <person name="Chen M.Y."/>
            <person name="Teng W.K."/>
            <person name="Zhao L."/>
            <person name="Hu C.X."/>
            <person name="Zhou Y.K."/>
            <person name="Han B.P."/>
            <person name="Song L.R."/>
            <person name="Shu W.S."/>
        </authorList>
    </citation>
    <scope>NUCLEOTIDE SEQUENCE [LARGE SCALE GENOMIC DNA]</scope>
    <source>
        <strain evidence="1 2">FACHB-838</strain>
    </source>
</reference>
<name>A0ABR8E383_9NOSO</name>
<dbReference type="EMBL" id="JACJSI010000388">
    <property type="protein sequence ID" value="MBD2536101.1"/>
    <property type="molecule type" value="Genomic_DNA"/>
</dbReference>
<dbReference type="Pfam" id="PF13245">
    <property type="entry name" value="AAA_19"/>
    <property type="match status" value="1"/>
</dbReference>
<accession>A0ABR8E383</accession>
<keyword evidence="2" id="KW-1185">Reference proteome</keyword>
<comment type="caution">
    <text evidence="1">The sequence shown here is derived from an EMBL/GenBank/DDBJ whole genome shotgun (WGS) entry which is preliminary data.</text>
</comment>
<evidence type="ECO:0000313" key="2">
    <source>
        <dbReference type="Proteomes" id="UP000623440"/>
    </source>
</evidence>